<gene>
    <name evidence="1" type="ORF">BHM03_00021591</name>
</gene>
<organism evidence="1">
    <name type="scientific">Ensete ventricosum</name>
    <name type="common">Abyssinian banana</name>
    <name type="synonym">Musa ensete</name>
    <dbReference type="NCBI Taxonomy" id="4639"/>
    <lineage>
        <taxon>Eukaryota</taxon>
        <taxon>Viridiplantae</taxon>
        <taxon>Streptophyta</taxon>
        <taxon>Embryophyta</taxon>
        <taxon>Tracheophyta</taxon>
        <taxon>Spermatophyta</taxon>
        <taxon>Magnoliopsida</taxon>
        <taxon>Liliopsida</taxon>
        <taxon>Zingiberales</taxon>
        <taxon>Musaceae</taxon>
        <taxon>Ensete</taxon>
    </lineage>
</organism>
<dbReference type="AlphaFoldDB" id="A0A445MG60"/>
<sequence>MLPLRFPNSGIRAKVFVGKIGFKLRVMRLHRVELFYTFLLRFHSEGNEERGWLATAKPSARGRSAVAKASCRGSRPWLDHLQGWLATARPPGGVAAMVIQLVKAKLGSGDLSMGQDDAETGIIEAARELDCFSTHIRLREPDKSEDKAEYKTTDSRAMGLAAPWYRKGETSVESSIPCSHGGRAFVVKGAEEVENVKANFKY</sequence>
<accession>A0A445MG60</accession>
<dbReference type="Proteomes" id="UP000290560">
    <property type="component" value="Unassembled WGS sequence"/>
</dbReference>
<reference evidence="1" key="1">
    <citation type="journal article" date="2018" name="Data Brief">
        <title>Genome sequence data from 17 accessions of Ensete ventricosum, a staple food crop for millions in Ethiopia.</title>
        <authorList>
            <person name="Yemataw Z."/>
            <person name="Muzemil S."/>
            <person name="Ambachew D."/>
            <person name="Tripathi L."/>
            <person name="Tesfaye K."/>
            <person name="Chala A."/>
            <person name="Farbos A."/>
            <person name="O'Neill P."/>
            <person name="Moore K."/>
            <person name="Grant M."/>
            <person name="Studholme D.J."/>
        </authorList>
    </citation>
    <scope>NUCLEOTIDE SEQUENCE [LARGE SCALE GENOMIC DNA]</scope>
    <source>
        <tissue evidence="1">Leaf</tissue>
    </source>
</reference>
<name>A0A445MG60_ENSVE</name>
<protein>
    <submittedName>
        <fullName evidence="1">Uncharacterized protein</fullName>
    </submittedName>
</protein>
<proteinExistence type="predicted"/>
<dbReference type="EMBL" id="KV875856">
    <property type="protein sequence ID" value="RZR73220.1"/>
    <property type="molecule type" value="Genomic_DNA"/>
</dbReference>
<evidence type="ECO:0000313" key="1">
    <source>
        <dbReference type="EMBL" id="RZR73220.1"/>
    </source>
</evidence>